<evidence type="ECO:0000313" key="1">
    <source>
        <dbReference type="Proteomes" id="UP000887580"/>
    </source>
</evidence>
<reference evidence="2" key="1">
    <citation type="submission" date="2022-11" db="UniProtKB">
        <authorList>
            <consortium name="WormBaseParasite"/>
        </authorList>
    </citation>
    <scope>IDENTIFICATION</scope>
</reference>
<protein>
    <submittedName>
        <fullName evidence="2">Uncharacterized protein</fullName>
    </submittedName>
</protein>
<evidence type="ECO:0000313" key="2">
    <source>
        <dbReference type="WBParaSite" id="PS1159_v2.g12734.t1"/>
    </source>
</evidence>
<dbReference type="WBParaSite" id="PS1159_v2.g12734.t1">
    <property type="protein sequence ID" value="PS1159_v2.g12734.t1"/>
    <property type="gene ID" value="PS1159_v2.g12734"/>
</dbReference>
<sequence>MNTGSIFTIFLLIFLNFNFAFSSPTINIVEIQVKENDPFCLNSAKKNTTTTTINYEYDYIPKTDEIELNEDWISYFFDGLVAMSIGAILSLILRDFLLIFFEDEIRIHGIVKGIYKASFNF</sequence>
<name>A0AC35F181_9BILA</name>
<dbReference type="Proteomes" id="UP000887580">
    <property type="component" value="Unplaced"/>
</dbReference>
<accession>A0AC35F181</accession>
<proteinExistence type="predicted"/>
<organism evidence="1 2">
    <name type="scientific">Panagrolaimus sp. PS1159</name>
    <dbReference type="NCBI Taxonomy" id="55785"/>
    <lineage>
        <taxon>Eukaryota</taxon>
        <taxon>Metazoa</taxon>
        <taxon>Ecdysozoa</taxon>
        <taxon>Nematoda</taxon>
        <taxon>Chromadorea</taxon>
        <taxon>Rhabditida</taxon>
        <taxon>Tylenchina</taxon>
        <taxon>Panagrolaimomorpha</taxon>
        <taxon>Panagrolaimoidea</taxon>
        <taxon>Panagrolaimidae</taxon>
        <taxon>Panagrolaimus</taxon>
    </lineage>
</organism>